<dbReference type="AlphaFoldDB" id="A0A9P0QMN9"/>
<feature type="coiled-coil region" evidence="1">
    <location>
        <begin position="740"/>
        <end position="788"/>
    </location>
</feature>
<dbReference type="Pfam" id="PF12808">
    <property type="entry name" value="Mto2_bdg"/>
    <property type="match status" value="1"/>
</dbReference>
<sequence length="1039" mass="118121">MSNDVESMSSDNISESKKIESKGKLGEGEIEGTVDAEDVGVLSDEKSASDQVEHSKELNWTENQEAVIIGEDEDVEEGEIDNKKTVNGIGNYPDSGEESDASDSNEHFYESIDDPTDASFNTHTTHSSKNSSRESSPFISNPDVGADVPEIRLQDYAHLSSPERYGDLLNDSISGALSDEDEYNGNGLEEELETVNETNLHHEASEPKDMVISPLLKQNSSSFGSSPRSYNTSNISNHRLENGIHNNSSFVQYDETGFQLDTDLDLDVEKPRSTGAISRSKSTPWRRLRSSKIYSNLPNVAYTDQADLTTDTVAINNNHNNNDETKSNNNFYASSNTAKVEELNKQIVGYRIQIKFLRDYLQDLIRRSEIVGTRDGNNLEDMIQFQRNHLPLGDSLSIHAEQAHYEKLLSEIESLTSKLKEQDNEYNEICKLNEDLYGNLEVFQNDLINKENLLNKSREQIIDWCKSLDNILIELVKGSGQSSGNEIQEHLEITANEVQNAELLTKKIELAHIHLITSVAEQQARNADEMEDYVKTIEQLVQSVQSLKSQVTYHTQNTSNVESQLNNEIESSQRLKQKYHQINRKLNQITESHNNNDVTDRSVLSSSFVSPSRYQNSPHSQASISPTKQYEYEQMKSENLRLQSVKEGVDAKLEEYQNIIDHLQEEVNGLKGADDNRDLSHTELNANQKGIQSLHEELQELTEAYRSLQKDSTKTINSLTSQLNNKKNESIALKAGGNATERLRQDLDSAIEKQRILQAEKIRLTYNVESLSNDKAALQANISSLTEQVTQYATGLNSKQESESNDAAKLKMLEYHFEEFVSFDIVKFQKLLNSFIKIADDVSLKDPKKKIEWLTKNIIRNSEENDRKWDALGGLKKPYQYHQSVFDYFVRAVDIIVHDHVKLLLKEGEESRKKGAYILKLQQRIDELNAVNDALTDVSEVTNNQQQQQHQQHRRLSHTKSILQMSSARVIKQNEEENSADQSEDTFGSPRTNLRLEELTNRWKAEREARVYENKAAQKRLRELEVENAKLRVELARNG</sequence>
<name>A0A9P0QMN9_9ASCO</name>
<protein>
    <recommendedName>
        <fullName evidence="3">Mto1-like Mto2p-binding domain-containing protein</fullName>
    </recommendedName>
</protein>
<evidence type="ECO:0000313" key="5">
    <source>
        <dbReference type="Proteomes" id="UP000837801"/>
    </source>
</evidence>
<feature type="compositionally biased region" description="Polar residues" evidence="2">
    <location>
        <begin position="1"/>
        <end position="12"/>
    </location>
</feature>
<keyword evidence="1" id="KW-0175">Coiled coil</keyword>
<dbReference type="EMBL" id="CAKXYY010000003">
    <property type="protein sequence ID" value="CAH2351523.1"/>
    <property type="molecule type" value="Genomic_DNA"/>
</dbReference>
<feature type="compositionally biased region" description="Polar residues" evidence="2">
    <location>
        <begin position="588"/>
        <end position="597"/>
    </location>
</feature>
<comment type="caution">
    <text evidence="4">The sequence shown here is derived from an EMBL/GenBank/DDBJ whole genome shotgun (WGS) entry which is preliminary data.</text>
</comment>
<dbReference type="OrthoDB" id="4052563at2759"/>
<evidence type="ECO:0000313" key="4">
    <source>
        <dbReference type="EMBL" id="CAH2351523.1"/>
    </source>
</evidence>
<evidence type="ECO:0000256" key="1">
    <source>
        <dbReference type="SAM" id="Coils"/>
    </source>
</evidence>
<feature type="coiled-coil region" evidence="1">
    <location>
        <begin position="646"/>
        <end position="711"/>
    </location>
</feature>
<evidence type="ECO:0000256" key="2">
    <source>
        <dbReference type="SAM" id="MobiDB-lite"/>
    </source>
</evidence>
<proteinExistence type="predicted"/>
<feature type="region of interest" description="Disordered" evidence="2">
    <location>
        <begin position="163"/>
        <end position="184"/>
    </location>
</feature>
<keyword evidence="5" id="KW-1185">Reference proteome</keyword>
<feature type="compositionally biased region" description="Low complexity" evidence="2">
    <location>
        <begin position="602"/>
        <end position="612"/>
    </location>
</feature>
<feature type="compositionally biased region" description="Acidic residues" evidence="2">
    <location>
        <begin position="70"/>
        <end position="79"/>
    </location>
</feature>
<feature type="region of interest" description="Disordered" evidence="2">
    <location>
        <begin position="1"/>
        <end position="146"/>
    </location>
</feature>
<feature type="compositionally biased region" description="Basic and acidic residues" evidence="2">
    <location>
        <begin position="14"/>
        <end position="27"/>
    </location>
</feature>
<accession>A0A9P0QMN9</accession>
<feature type="compositionally biased region" description="Polar residues" evidence="2">
    <location>
        <begin position="613"/>
        <end position="628"/>
    </location>
</feature>
<feature type="compositionally biased region" description="Basic and acidic residues" evidence="2">
    <location>
        <begin position="43"/>
        <end position="59"/>
    </location>
</feature>
<dbReference type="Proteomes" id="UP000837801">
    <property type="component" value="Unassembled WGS sequence"/>
</dbReference>
<feature type="compositionally biased region" description="Low complexity" evidence="2">
    <location>
        <begin position="119"/>
        <end position="130"/>
    </location>
</feature>
<dbReference type="InterPro" id="IPR024545">
    <property type="entry name" value="Mto1-like_Mto2p-bd"/>
</dbReference>
<feature type="compositionally biased region" description="Acidic residues" evidence="2">
    <location>
        <begin position="28"/>
        <end position="38"/>
    </location>
</feature>
<feature type="domain" description="Mto1-like Mto2p-binding" evidence="3">
    <location>
        <begin position="995"/>
        <end position="1037"/>
    </location>
</feature>
<feature type="region of interest" description="Disordered" evidence="2">
    <location>
        <begin position="940"/>
        <end position="959"/>
    </location>
</feature>
<feature type="region of interest" description="Disordered" evidence="2">
    <location>
        <begin position="588"/>
        <end position="631"/>
    </location>
</feature>
<feature type="coiled-coil region" evidence="1">
    <location>
        <begin position="398"/>
        <end position="460"/>
    </location>
</feature>
<reference evidence="4" key="1">
    <citation type="submission" date="2022-03" db="EMBL/GenBank/DDBJ databases">
        <authorList>
            <person name="Legras J.-L."/>
            <person name="Devillers H."/>
            <person name="Grondin C."/>
        </authorList>
    </citation>
    <scope>NUCLEOTIDE SEQUENCE</scope>
    <source>
        <strain evidence="4">CLIB 1423</strain>
    </source>
</reference>
<evidence type="ECO:0000259" key="3">
    <source>
        <dbReference type="Pfam" id="PF12808"/>
    </source>
</evidence>
<gene>
    <name evidence="4" type="ORF">CLIB1423_03S08218</name>
</gene>
<organism evidence="4 5">
    <name type="scientific">[Candida] railenensis</name>
    <dbReference type="NCBI Taxonomy" id="45579"/>
    <lineage>
        <taxon>Eukaryota</taxon>
        <taxon>Fungi</taxon>
        <taxon>Dikarya</taxon>
        <taxon>Ascomycota</taxon>
        <taxon>Saccharomycotina</taxon>
        <taxon>Pichiomycetes</taxon>
        <taxon>Debaryomycetaceae</taxon>
        <taxon>Kurtzmaniella</taxon>
    </lineage>
</organism>